<dbReference type="SUPFAM" id="SSF54768">
    <property type="entry name" value="dsRNA-binding domain-like"/>
    <property type="match status" value="1"/>
</dbReference>
<dbReference type="PROSITE" id="PS50137">
    <property type="entry name" value="DS_RBD"/>
    <property type="match status" value="1"/>
</dbReference>
<evidence type="ECO:0000256" key="1">
    <source>
        <dbReference type="PROSITE-ProRule" id="PRU00266"/>
    </source>
</evidence>
<evidence type="ECO:0000259" key="2">
    <source>
        <dbReference type="PROSITE" id="PS50137"/>
    </source>
</evidence>
<name>A0AA39PLU4_9AGAR</name>
<dbReference type="GO" id="GO:0003723">
    <property type="term" value="F:RNA binding"/>
    <property type="evidence" value="ECO:0007669"/>
    <property type="project" value="UniProtKB-UniRule"/>
</dbReference>
<protein>
    <recommendedName>
        <fullName evidence="2">DRBM domain-containing protein</fullName>
    </recommendedName>
</protein>
<dbReference type="AlphaFoldDB" id="A0AA39PLU4"/>
<evidence type="ECO:0000313" key="3">
    <source>
        <dbReference type="EMBL" id="KAK0486652.1"/>
    </source>
</evidence>
<sequence length="77" mass="8314">MDPQKHYRQDLNNHAIQAGLNLTYDETSSGPQNAVIWTVIAYIGGVEHGTGVSTSKGKAKEIAAYNAMVALNLIRSN</sequence>
<dbReference type="Proteomes" id="UP001175228">
    <property type="component" value="Unassembled WGS sequence"/>
</dbReference>
<gene>
    <name evidence="3" type="ORF">EDD18DRAFT_1194676</name>
</gene>
<keyword evidence="1" id="KW-0694">RNA-binding</keyword>
<feature type="domain" description="DRBM" evidence="2">
    <location>
        <begin position="6"/>
        <end position="73"/>
    </location>
</feature>
<evidence type="ECO:0000313" key="4">
    <source>
        <dbReference type="Proteomes" id="UP001175228"/>
    </source>
</evidence>
<comment type="caution">
    <text evidence="3">The sequence shown here is derived from an EMBL/GenBank/DDBJ whole genome shotgun (WGS) entry which is preliminary data.</text>
</comment>
<reference evidence="3" key="1">
    <citation type="submission" date="2023-06" db="EMBL/GenBank/DDBJ databases">
        <authorList>
            <consortium name="Lawrence Berkeley National Laboratory"/>
            <person name="Ahrendt S."/>
            <person name="Sahu N."/>
            <person name="Indic B."/>
            <person name="Wong-Bajracharya J."/>
            <person name="Merenyi Z."/>
            <person name="Ke H.-M."/>
            <person name="Monk M."/>
            <person name="Kocsube S."/>
            <person name="Drula E."/>
            <person name="Lipzen A."/>
            <person name="Balint B."/>
            <person name="Henrissat B."/>
            <person name="Andreopoulos B."/>
            <person name="Martin F.M."/>
            <person name="Harder C.B."/>
            <person name="Rigling D."/>
            <person name="Ford K.L."/>
            <person name="Foster G.D."/>
            <person name="Pangilinan J."/>
            <person name="Papanicolaou A."/>
            <person name="Barry K."/>
            <person name="LaButti K."/>
            <person name="Viragh M."/>
            <person name="Koriabine M."/>
            <person name="Yan M."/>
            <person name="Riley R."/>
            <person name="Champramary S."/>
            <person name="Plett K.L."/>
            <person name="Tsai I.J."/>
            <person name="Slot J."/>
            <person name="Sipos G."/>
            <person name="Plett J."/>
            <person name="Nagy L.G."/>
            <person name="Grigoriev I.V."/>
        </authorList>
    </citation>
    <scope>NUCLEOTIDE SEQUENCE</scope>
    <source>
        <strain evidence="3">HWK02</strain>
    </source>
</reference>
<dbReference type="EMBL" id="JAUEPU010000047">
    <property type="protein sequence ID" value="KAK0486652.1"/>
    <property type="molecule type" value="Genomic_DNA"/>
</dbReference>
<dbReference type="Pfam" id="PF00035">
    <property type="entry name" value="dsrm"/>
    <property type="match status" value="1"/>
</dbReference>
<dbReference type="Gene3D" id="3.30.160.20">
    <property type="match status" value="1"/>
</dbReference>
<dbReference type="InterPro" id="IPR014720">
    <property type="entry name" value="dsRBD_dom"/>
</dbReference>
<keyword evidence="4" id="KW-1185">Reference proteome</keyword>
<organism evidence="3 4">
    <name type="scientific">Armillaria luteobubalina</name>
    <dbReference type="NCBI Taxonomy" id="153913"/>
    <lineage>
        <taxon>Eukaryota</taxon>
        <taxon>Fungi</taxon>
        <taxon>Dikarya</taxon>
        <taxon>Basidiomycota</taxon>
        <taxon>Agaricomycotina</taxon>
        <taxon>Agaricomycetes</taxon>
        <taxon>Agaricomycetidae</taxon>
        <taxon>Agaricales</taxon>
        <taxon>Marasmiineae</taxon>
        <taxon>Physalacriaceae</taxon>
        <taxon>Armillaria</taxon>
    </lineage>
</organism>
<dbReference type="SMART" id="SM00358">
    <property type="entry name" value="DSRM"/>
    <property type="match status" value="1"/>
</dbReference>
<proteinExistence type="predicted"/>
<accession>A0AA39PLU4</accession>